<dbReference type="AlphaFoldDB" id="A0AAF0TPK0"/>
<dbReference type="EMBL" id="CP133614">
    <property type="protein sequence ID" value="WMV20890.1"/>
    <property type="molecule type" value="Genomic_DNA"/>
</dbReference>
<gene>
    <name evidence="1" type="ORF">MTR67_014275</name>
</gene>
<evidence type="ECO:0000313" key="1">
    <source>
        <dbReference type="EMBL" id="WMV20890.1"/>
    </source>
</evidence>
<name>A0AAF0TPK0_SOLVR</name>
<accession>A0AAF0TPK0</accession>
<dbReference type="Proteomes" id="UP001234989">
    <property type="component" value="Chromosome 3"/>
</dbReference>
<organism evidence="1 2">
    <name type="scientific">Solanum verrucosum</name>
    <dbReference type="NCBI Taxonomy" id="315347"/>
    <lineage>
        <taxon>Eukaryota</taxon>
        <taxon>Viridiplantae</taxon>
        <taxon>Streptophyta</taxon>
        <taxon>Embryophyta</taxon>
        <taxon>Tracheophyta</taxon>
        <taxon>Spermatophyta</taxon>
        <taxon>Magnoliopsida</taxon>
        <taxon>eudicotyledons</taxon>
        <taxon>Gunneridae</taxon>
        <taxon>Pentapetalae</taxon>
        <taxon>asterids</taxon>
        <taxon>lamiids</taxon>
        <taxon>Solanales</taxon>
        <taxon>Solanaceae</taxon>
        <taxon>Solanoideae</taxon>
        <taxon>Solaneae</taxon>
        <taxon>Solanum</taxon>
    </lineage>
</organism>
<reference evidence="1" key="1">
    <citation type="submission" date="2023-08" db="EMBL/GenBank/DDBJ databases">
        <title>A de novo genome assembly of Solanum verrucosum Schlechtendal, a Mexican diploid species geographically isolated from the other diploid A-genome species in potato relatives.</title>
        <authorList>
            <person name="Hosaka K."/>
        </authorList>
    </citation>
    <scope>NUCLEOTIDE SEQUENCE</scope>
    <source>
        <tissue evidence="1">Young leaves</tissue>
    </source>
</reference>
<protein>
    <submittedName>
        <fullName evidence="1">Uncharacterized protein</fullName>
    </submittedName>
</protein>
<evidence type="ECO:0000313" key="2">
    <source>
        <dbReference type="Proteomes" id="UP001234989"/>
    </source>
</evidence>
<sequence>MLFFLTLEIIDTKSDPTVDLIKEELAEATTIKREAPIVSGDADNVAIDVGVGVDIGDAGAKSGGEHVDDVGDIYGGFIPFSGNTTYFAPSSSLCSS</sequence>
<keyword evidence="2" id="KW-1185">Reference proteome</keyword>
<proteinExistence type="predicted"/>